<evidence type="ECO:0000313" key="4">
    <source>
        <dbReference type="EMBL" id="KAK7737943.1"/>
    </source>
</evidence>
<feature type="domain" description="COP9 signalosome complex subunit 3 N-terminal helical repeats" evidence="3">
    <location>
        <begin position="51"/>
        <end position="174"/>
    </location>
</feature>
<dbReference type="GO" id="GO:0008180">
    <property type="term" value="C:COP9 signalosome"/>
    <property type="evidence" value="ECO:0007669"/>
    <property type="project" value="TreeGrafter"/>
</dbReference>
<evidence type="ECO:0000259" key="3">
    <source>
        <dbReference type="Pfam" id="PF22788"/>
    </source>
</evidence>
<dbReference type="InterPro" id="IPR055089">
    <property type="entry name" value="COP9_N"/>
</dbReference>
<gene>
    <name evidence="4" type="ORF">SLS53_006321</name>
</gene>
<dbReference type="PANTHER" id="PTHR10758:SF1">
    <property type="entry name" value="COP9 SIGNALOSOME COMPLEX SUBUNIT 3"/>
    <property type="match status" value="1"/>
</dbReference>
<comment type="caution">
    <text evidence="4">The sequence shown here is derived from an EMBL/GenBank/DDBJ whole genome shotgun (WGS) entry which is preliminary data.</text>
</comment>
<evidence type="ECO:0000256" key="1">
    <source>
        <dbReference type="ARBA" id="ARBA00022490"/>
    </source>
</evidence>
<protein>
    <recommendedName>
        <fullName evidence="3">COP9 signalosome complex subunit 3 N-terminal helical repeats domain-containing protein</fullName>
    </recommendedName>
</protein>
<accession>A0AAN9U5B9</accession>
<feature type="region of interest" description="Disordered" evidence="2">
    <location>
        <begin position="464"/>
        <end position="504"/>
    </location>
</feature>
<evidence type="ECO:0000256" key="2">
    <source>
        <dbReference type="SAM" id="MobiDB-lite"/>
    </source>
</evidence>
<keyword evidence="5" id="KW-1185">Reference proteome</keyword>
<sequence>MENAVSVLLGFPPQEALPTDADYDIAVSTHLQRIDQLFRKDAATIAQQGVGILQLLDPAVNTISYLAVFNTIAESQTFAHNEKLEALVNILSTFDPRQIRYVGSQFSSLLDKVASGTVLPILQHDVAVEVLARAILRVDPTGAMLTSHHLSLVRLAYETNVVEPAFQVTDKHIVYFPGMTRDPGIGNRNTNTVLQKPLCDLSLPPTAYIMTETGLTNVLTVDQVLQYDLTVGLMYSSKRQWAKARAAFERVITHPTRDGGVSKFMTEAYSKWVLVSLLVNGRTPTVPATAGANARKTYEIIAKPYLAVASHFDSMSAVNLKQEVESNAQIWSNDRNTGLIQEVLAAHQKWQIIDLRNIHCKVSLSDIRQQTCSAETGAILPSEDDVEALIQGMIQSGLLKGLIEKPAGKPAYLKFLSESDDLSEAEYQVEIATVFAKMKKLEAIYKTTNSRLTTNPYFVKHHVREQKREKESGGQNPAAANFEAADNEQPRKTMASAPAVATSEAGEGNHALNHGVQSSPSTSTELAVEKKVVIGEQTGPSSLKKQKLYYGHADLTPAKKQPSYKPKVSSPLAQYSKKRSSDELENTDDDWYTIDDSSER</sequence>
<feature type="compositionally biased region" description="Acidic residues" evidence="2">
    <location>
        <begin position="583"/>
        <end position="600"/>
    </location>
</feature>
<dbReference type="PANTHER" id="PTHR10758">
    <property type="entry name" value="26S PROTEASOME NON-ATPASE REGULATORY SUBUNIT 3/COP9 SIGNALOSOME COMPLEX SUBUNIT 3"/>
    <property type="match status" value="1"/>
</dbReference>
<evidence type="ECO:0000313" key="5">
    <source>
        <dbReference type="Proteomes" id="UP001320245"/>
    </source>
</evidence>
<dbReference type="EMBL" id="JAJSPL020000027">
    <property type="protein sequence ID" value="KAK7737943.1"/>
    <property type="molecule type" value="Genomic_DNA"/>
</dbReference>
<organism evidence="4 5">
    <name type="scientific">Cytospora paraplurivora</name>
    <dbReference type="NCBI Taxonomy" id="2898453"/>
    <lineage>
        <taxon>Eukaryota</taxon>
        <taxon>Fungi</taxon>
        <taxon>Dikarya</taxon>
        <taxon>Ascomycota</taxon>
        <taxon>Pezizomycotina</taxon>
        <taxon>Sordariomycetes</taxon>
        <taxon>Sordariomycetidae</taxon>
        <taxon>Diaporthales</taxon>
        <taxon>Cytosporaceae</taxon>
        <taxon>Cytospora</taxon>
    </lineage>
</organism>
<name>A0AAN9U5B9_9PEZI</name>
<dbReference type="GO" id="GO:0006511">
    <property type="term" value="P:ubiquitin-dependent protein catabolic process"/>
    <property type="evidence" value="ECO:0007669"/>
    <property type="project" value="TreeGrafter"/>
</dbReference>
<dbReference type="InterPro" id="IPR050756">
    <property type="entry name" value="CSN3"/>
</dbReference>
<keyword evidence="1" id="KW-0963">Cytoplasm</keyword>
<reference evidence="4 5" key="1">
    <citation type="journal article" date="2023" name="PLoS ONE">
        <title>Cytospora paraplurivora sp. nov. isolated from orchards with fruit tree decline syndrome in Ontario, Canada.</title>
        <authorList>
            <person name="Ilyukhin E."/>
            <person name="Nguyen H.D.T."/>
            <person name="Castle A.J."/>
            <person name="Ellouze W."/>
        </authorList>
    </citation>
    <scope>NUCLEOTIDE SEQUENCE [LARGE SCALE GENOMIC DNA]</scope>
    <source>
        <strain evidence="4 5">FDS-564</strain>
    </source>
</reference>
<dbReference type="AlphaFoldDB" id="A0AAN9U5B9"/>
<dbReference type="Pfam" id="PF22788">
    <property type="entry name" value="COP9_hel_rpt"/>
    <property type="match status" value="2"/>
</dbReference>
<feature type="domain" description="COP9 signalosome complex subunit 3 N-terminal helical repeats" evidence="3">
    <location>
        <begin position="219"/>
        <end position="289"/>
    </location>
</feature>
<dbReference type="Proteomes" id="UP001320245">
    <property type="component" value="Unassembled WGS sequence"/>
</dbReference>
<feature type="region of interest" description="Disordered" evidence="2">
    <location>
        <begin position="554"/>
        <end position="600"/>
    </location>
</feature>
<proteinExistence type="predicted"/>